<proteinExistence type="predicted"/>
<evidence type="ECO:0000256" key="1">
    <source>
        <dbReference type="ARBA" id="ARBA00004141"/>
    </source>
</evidence>
<feature type="transmembrane region" description="Helical" evidence="6">
    <location>
        <begin position="27"/>
        <end position="46"/>
    </location>
</feature>
<dbReference type="PANTHER" id="PTHR37422:SF13">
    <property type="entry name" value="LIPOPOLYSACCHARIDE BIOSYNTHESIS PROTEIN PA4999-RELATED"/>
    <property type="match status" value="1"/>
</dbReference>
<gene>
    <name evidence="8" type="ORF">JK363_08835</name>
</gene>
<accession>A0ABS1N9K2</accession>
<keyword evidence="8" id="KW-0436">Ligase</keyword>
<evidence type="ECO:0000259" key="7">
    <source>
        <dbReference type="Pfam" id="PF04932"/>
    </source>
</evidence>
<dbReference type="GO" id="GO:0016874">
    <property type="term" value="F:ligase activity"/>
    <property type="evidence" value="ECO:0007669"/>
    <property type="project" value="UniProtKB-KW"/>
</dbReference>
<feature type="domain" description="O-antigen ligase-related" evidence="7">
    <location>
        <begin position="135"/>
        <end position="273"/>
    </location>
</feature>
<feature type="transmembrane region" description="Helical" evidence="6">
    <location>
        <begin position="53"/>
        <end position="71"/>
    </location>
</feature>
<feature type="transmembrane region" description="Helical" evidence="6">
    <location>
        <begin position="266"/>
        <end position="285"/>
    </location>
</feature>
<sequence>MTSSVVGPVVQGEQGQHRPARGSTPDIAGAAVLGGCAVWALIASVGRTARPEGVLLAVLAVAAGYACGRIAGSLLPVAATTAAALAGFGLACATTAGLPGHEGVDAAQWTLATGAACCAAWAARPVLLRSALWLLALAIAVTATVGGGTAGGLASTAVLLCSFTAARLRQRLLGLAGLAFIAAVTVGGCWAVAANAVPGGLPPALRQQLTEHRVRLWQDAARIAGENPVRGAGPDRFTELSPTAMEAPDPRTTPHSAPLQQAAGEGVPGVALLGAAFGWMLYALWRSPRSTPVVLTAAAALTALAVEASLGNALSFSQVTAGAGLLAGLATASRPDHAPTPPP</sequence>
<feature type="transmembrane region" description="Helical" evidence="6">
    <location>
        <begin position="172"/>
        <end position="193"/>
    </location>
</feature>
<evidence type="ECO:0000256" key="5">
    <source>
        <dbReference type="SAM" id="MobiDB-lite"/>
    </source>
</evidence>
<feature type="region of interest" description="Disordered" evidence="5">
    <location>
        <begin position="228"/>
        <end position="257"/>
    </location>
</feature>
<comment type="subcellular location">
    <subcellularLocation>
        <location evidence="1">Membrane</location>
        <topology evidence="1">Multi-pass membrane protein</topology>
    </subcellularLocation>
</comment>
<keyword evidence="9" id="KW-1185">Reference proteome</keyword>
<comment type="caution">
    <text evidence="8">The sequence shown here is derived from an EMBL/GenBank/DDBJ whole genome shotgun (WGS) entry which is preliminary data.</text>
</comment>
<feature type="transmembrane region" description="Helical" evidence="6">
    <location>
        <begin position="109"/>
        <end position="127"/>
    </location>
</feature>
<keyword evidence="4 6" id="KW-0472">Membrane</keyword>
<evidence type="ECO:0000256" key="6">
    <source>
        <dbReference type="SAM" id="Phobius"/>
    </source>
</evidence>
<evidence type="ECO:0000256" key="3">
    <source>
        <dbReference type="ARBA" id="ARBA00022989"/>
    </source>
</evidence>
<keyword evidence="3 6" id="KW-1133">Transmembrane helix</keyword>
<reference evidence="8 9" key="1">
    <citation type="submission" date="2021-01" db="EMBL/GenBank/DDBJ databases">
        <title>WGS of actinomycetes isolated from Thailand.</title>
        <authorList>
            <person name="Thawai C."/>
        </authorList>
    </citation>
    <scope>NUCLEOTIDE SEQUENCE [LARGE SCALE GENOMIC DNA]</scope>
    <source>
        <strain evidence="8 9">CA1R205</strain>
    </source>
</reference>
<evidence type="ECO:0000256" key="2">
    <source>
        <dbReference type="ARBA" id="ARBA00022692"/>
    </source>
</evidence>
<dbReference type="InterPro" id="IPR051533">
    <property type="entry name" value="WaaL-like"/>
</dbReference>
<feature type="transmembrane region" description="Helical" evidence="6">
    <location>
        <begin position="133"/>
        <end position="160"/>
    </location>
</feature>
<feature type="compositionally biased region" description="Low complexity" evidence="5">
    <location>
        <begin position="1"/>
        <end position="14"/>
    </location>
</feature>
<dbReference type="Pfam" id="PF04932">
    <property type="entry name" value="Wzy_C"/>
    <property type="match status" value="1"/>
</dbReference>
<dbReference type="EMBL" id="JAERRF010000004">
    <property type="protein sequence ID" value="MBL1096766.1"/>
    <property type="molecule type" value="Genomic_DNA"/>
</dbReference>
<evidence type="ECO:0000313" key="9">
    <source>
        <dbReference type="Proteomes" id="UP000634229"/>
    </source>
</evidence>
<feature type="region of interest" description="Disordered" evidence="5">
    <location>
        <begin position="1"/>
        <end position="23"/>
    </location>
</feature>
<evidence type="ECO:0000256" key="4">
    <source>
        <dbReference type="ARBA" id="ARBA00023136"/>
    </source>
</evidence>
<dbReference type="Proteomes" id="UP000634229">
    <property type="component" value="Unassembled WGS sequence"/>
</dbReference>
<evidence type="ECO:0000313" key="8">
    <source>
        <dbReference type="EMBL" id="MBL1096766.1"/>
    </source>
</evidence>
<organism evidence="8 9">
    <name type="scientific">Streptomyces coffeae</name>
    <dbReference type="NCBI Taxonomy" id="621382"/>
    <lineage>
        <taxon>Bacteria</taxon>
        <taxon>Bacillati</taxon>
        <taxon>Actinomycetota</taxon>
        <taxon>Actinomycetes</taxon>
        <taxon>Kitasatosporales</taxon>
        <taxon>Streptomycetaceae</taxon>
        <taxon>Streptomyces</taxon>
    </lineage>
</organism>
<protein>
    <submittedName>
        <fullName evidence="8">O-antigen ligase family protein</fullName>
    </submittedName>
</protein>
<name>A0ABS1N9K2_9ACTN</name>
<dbReference type="PANTHER" id="PTHR37422">
    <property type="entry name" value="TEICHURONIC ACID BIOSYNTHESIS PROTEIN TUAE"/>
    <property type="match status" value="1"/>
</dbReference>
<dbReference type="InterPro" id="IPR007016">
    <property type="entry name" value="O-antigen_ligase-rel_domated"/>
</dbReference>
<feature type="transmembrane region" description="Helical" evidence="6">
    <location>
        <begin position="77"/>
        <end position="97"/>
    </location>
</feature>
<dbReference type="RefSeq" id="WP_201873509.1">
    <property type="nucleotide sequence ID" value="NZ_JAERRF010000004.1"/>
</dbReference>
<keyword evidence="2 6" id="KW-0812">Transmembrane</keyword>